<evidence type="ECO:0000313" key="4">
    <source>
        <dbReference type="Proteomes" id="UP000321393"/>
    </source>
</evidence>
<protein>
    <submittedName>
        <fullName evidence="2">Cysteine-rich RLK (Receptor-like protein kinase) 8</fullName>
    </submittedName>
</protein>
<comment type="caution">
    <text evidence="2">The sequence shown here is derived from an EMBL/GenBank/DDBJ whole genome shotgun (WGS) entry which is preliminary data.</text>
</comment>
<accession>A0A5A7T9E0</accession>
<feature type="compositionally biased region" description="Polar residues" evidence="1">
    <location>
        <begin position="220"/>
        <end position="245"/>
    </location>
</feature>
<dbReference type="Proteomes" id="UP000321947">
    <property type="component" value="Unassembled WGS sequence"/>
</dbReference>
<evidence type="ECO:0000256" key="1">
    <source>
        <dbReference type="SAM" id="MobiDB-lite"/>
    </source>
</evidence>
<feature type="region of interest" description="Disordered" evidence="1">
    <location>
        <begin position="189"/>
        <end position="245"/>
    </location>
</feature>
<dbReference type="Proteomes" id="UP000321393">
    <property type="component" value="Unassembled WGS sequence"/>
</dbReference>
<dbReference type="EMBL" id="SSTD01007345">
    <property type="protein sequence ID" value="TYK19006.1"/>
    <property type="molecule type" value="Genomic_DNA"/>
</dbReference>
<dbReference type="EMBL" id="SSTE01018788">
    <property type="protein sequence ID" value="KAA0037929.1"/>
    <property type="molecule type" value="Genomic_DNA"/>
</dbReference>
<evidence type="ECO:0000313" key="2">
    <source>
        <dbReference type="EMBL" id="KAA0037929.1"/>
    </source>
</evidence>
<keyword evidence="2" id="KW-0808">Transferase</keyword>
<dbReference type="PANTHER" id="PTHR11439">
    <property type="entry name" value="GAG-POL-RELATED RETROTRANSPOSON"/>
    <property type="match status" value="1"/>
</dbReference>
<evidence type="ECO:0000313" key="3">
    <source>
        <dbReference type="EMBL" id="TYK19006.1"/>
    </source>
</evidence>
<dbReference type="AlphaFoldDB" id="A0A5A7T9E0"/>
<reference evidence="4 5" key="1">
    <citation type="submission" date="2019-08" db="EMBL/GenBank/DDBJ databases">
        <title>Draft genome sequences of two oriental melons (Cucumis melo L. var makuwa).</title>
        <authorList>
            <person name="Kwon S.-Y."/>
        </authorList>
    </citation>
    <scope>NUCLEOTIDE SEQUENCE [LARGE SCALE GENOMIC DNA]</scope>
    <source>
        <strain evidence="5">cv. Chang Bougi</strain>
        <strain evidence="4">cv. SW 3</strain>
        <tissue evidence="2">Leaf</tissue>
    </source>
</reference>
<dbReference type="GO" id="GO:0016301">
    <property type="term" value="F:kinase activity"/>
    <property type="evidence" value="ECO:0007669"/>
    <property type="project" value="UniProtKB-KW"/>
</dbReference>
<evidence type="ECO:0000313" key="5">
    <source>
        <dbReference type="Proteomes" id="UP000321947"/>
    </source>
</evidence>
<dbReference type="OrthoDB" id="414945at2759"/>
<keyword evidence="3" id="KW-0675">Receptor</keyword>
<dbReference type="STRING" id="1194695.A0A5A7T9E0"/>
<organism evidence="2 4">
    <name type="scientific">Cucumis melo var. makuwa</name>
    <name type="common">Oriental melon</name>
    <dbReference type="NCBI Taxonomy" id="1194695"/>
    <lineage>
        <taxon>Eukaryota</taxon>
        <taxon>Viridiplantae</taxon>
        <taxon>Streptophyta</taxon>
        <taxon>Embryophyta</taxon>
        <taxon>Tracheophyta</taxon>
        <taxon>Spermatophyta</taxon>
        <taxon>Magnoliopsida</taxon>
        <taxon>eudicotyledons</taxon>
        <taxon>Gunneridae</taxon>
        <taxon>Pentapetalae</taxon>
        <taxon>rosids</taxon>
        <taxon>fabids</taxon>
        <taxon>Cucurbitales</taxon>
        <taxon>Cucurbitaceae</taxon>
        <taxon>Benincaseae</taxon>
        <taxon>Cucumis</taxon>
    </lineage>
</organism>
<sequence>MEAVKRILGYLKTTPGKGLMFRKIDRKTIEAYTDLDWTGSVVDRKSTSSYCIFVWGNLLTWRSKKQSVVARSSAEAECRAISLGIYEKIWLQKVLSNLHRECETPLKLFCDNKAAISIANNPVQHDRNKHDEIDRHFIKERLDSGSICISYIPSSRQVTDVLTKGLLKAKDSRDASFLALTTIPQNEEPIKTILPPKSQSKIKAKIISSQSDTPPHPPTKSKTLQASPKIQKLTSSQSKIKSPNPSCEIQIHTSYSQQKTTPQSLVATLLDPSTTKTPNLEDPLTNQGMSQTRSYFKIRSVTHFPSLMMHLRKQRM</sequence>
<name>A0A5A7T9E0_CUCMM</name>
<proteinExistence type="predicted"/>
<dbReference type="PANTHER" id="PTHR11439:SF440">
    <property type="entry name" value="INTEGRASE CATALYTIC DOMAIN-CONTAINING PROTEIN"/>
    <property type="match status" value="1"/>
</dbReference>
<gene>
    <name evidence="3" type="ORF">E5676_scaffold154G00320</name>
    <name evidence="2" type="ORF">E6C27_scaffold36G001080</name>
</gene>
<dbReference type="CDD" id="cd09272">
    <property type="entry name" value="RNase_HI_RT_Ty1"/>
    <property type="match status" value="1"/>
</dbReference>
<feature type="compositionally biased region" description="Low complexity" evidence="1">
    <location>
        <begin position="197"/>
        <end position="211"/>
    </location>
</feature>
<keyword evidence="2" id="KW-0418">Kinase</keyword>